<evidence type="ECO:0000313" key="3">
    <source>
        <dbReference type="EMBL" id="EJP24349.1"/>
    </source>
</evidence>
<evidence type="ECO:0000259" key="2">
    <source>
        <dbReference type="SMART" id="SM00400"/>
    </source>
</evidence>
<dbReference type="GO" id="GO:0003677">
    <property type="term" value="F:DNA binding"/>
    <property type="evidence" value="ECO:0007669"/>
    <property type="project" value="InterPro"/>
</dbReference>
<evidence type="ECO:0000313" key="4">
    <source>
        <dbReference type="Proteomes" id="UP000006614"/>
    </source>
</evidence>
<name>A0AAD2T696_STRAP</name>
<sequence>MATVEELKKMSILDVAQALGMEMKRQSGNTYYWTEHDSFKINTNRNIWHWFSRDKGGNVFSLVQEIKGVSFKEAKHFLETGEFAKVVIDEKPPEPFRYILEPYEHKEFNLGRQYLREERGLSDETIDTFLAADNLAQATRKKGDYFEPVIVFKSRNDDGSLVGASLQGIVENKVQHPERGRLKQIMKNSDGLAGFHLDIGTPKRLVFAEAPIDLMSYYELHKDNLEDVRLVAMEGLKKGVISRYTVDLLSDGQYSQTMSREQIIGALDALNQTTELLKDSSNLITLAVDNDEAGLRFIKGLKDDGIPITVDIPPRKDNQDKMDWNEYLKKEKAGEKQMAEESSHKEFQAPFFSTEILDKYVEEVAQHYTEDIETAEYLFPDGRLVSSWDYGMRGDDHRAIRNYFDVIGRPELDILNDHPKDFWNLVHNGIGAVRLVPETQTALLLEGQALTTLQREILQGSSLKTEVYQEGQAITATYLKRLGVSSEEKDIDEANQKSLEPFSDAQKEHIREFFKTRISDVKTDYVYLPNGQEDIGYYLDGYLFAHHYAELDMLSPEKRVDALTSRLVSEDGQKVDHVALGFDIERIDRTLLEDTFGYNPDTPIEEYRHSEKNIDRIAEKEEQVFRAGFDRQSFADTISLMQKYSIEEVLNPSDNIYHDEIRHQSLLKDLSKVNTDPMYHFIARYMDEQGIKLSHTFDTDNQIVSYVKGADQFSIQDFITIAQEKDLLNEAPSVAPWKAITVTQPVNSYTVFTDKLSKEFGNVSDLYQFVNKKLKRSQRRELSALLSQPGRGTPLDTLMAIDSAAGGNFNVEVNGQSILSLFPNGINEEATEIYFRSSAEIEENPEQETLKSIELYHSEFLADKPDVVEYLQEENASAEEVQSTLAFLQTLDTDRWEWLTPVQSHLDELRQEQHLKQLEEEKLEYGEELFSLYHSPEFNTKPFVVDWLKGQNATASEVQHVLDFIPTVYQEDWYDPDVWKSELDVELSSFRDKQKALDRSQEPSNTGGELFNRNFSSLETEVSGIALQPEESKNQPDFPANVHLHFNIDRTTKSRFKLRSGYHYPEEKDVRILNSYSDSLQSSAQHYLNDFADQKIIYAFSEEEQVCFLEVDFEKRHWMHLTGIMPVYDEHLPSVAEKFIDEIASGHTTFKNVTLGQGFNDKIKVLPMLSELLEAKAFTFNDLSTVQKFQRLELEKGIKPENKDLILALKTDDQSTFPASLMKLSQKIYKTIEPDQKVVLGVFAKKDNEIRTLSVNRDYITDGGKEMLTTLQENRAIDQMKAEEKKQRQAQKIEIVQDSDADGLSDEVEYGQGTDPFGPNVKDTQIENISQPEMDTRSVSEMIAANDTRALAQHMKEGVKQYFDSDQYKTFLTAMSHFNNYSPRNIQLLLAQNPKISKVASANCWSEEFGRYINKGAKALRVWAPSTVTQKDPKTGQSMLDKNGNEIKVTRFRLVPVFDVSQTNGKELPKAIYELEGTHEDYANLYRAAKTVSLDKGVSFKIDSNWSQKGNGYYSPKANEIVIKGGMSEQQTLKTIFHEMAHSDLHNPENISENATKRSTAELQAESVAYVVANHYGLDTSEYSFAYLAGWSRDPKALSDLEEQLSIVQNEAKSLISRLDTVLEKQVTKTVAQSKFMEQMNHFKKQSQEKLAAKQKEREQEEPPKKSQARQELNEP</sequence>
<reference evidence="3 4" key="1">
    <citation type="submission" date="2012-07" db="EMBL/GenBank/DDBJ databases">
        <authorList>
            <person name="Durkin A.S."/>
            <person name="McCorrison J."/>
            <person name="Torralba M."/>
            <person name="Gillis M."/>
            <person name="Methe B."/>
            <person name="Sutton G."/>
            <person name="Nelson K.E."/>
        </authorList>
    </citation>
    <scope>NUCLEOTIDE SEQUENCE [LARGE SCALE GENOMIC DNA]</scope>
    <source>
        <strain evidence="3 4">SK1138</strain>
    </source>
</reference>
<dbReference type="GO" id="GO:0006260">
    <property type="term" value="P:DNA replication"/>
    <property type="evidence" value="ECO:0007669"/>
    <property type="project" value="InterPro"/>
</dbReference>
<dbReference type="InterPro" id="IPR002694">
    <property type="entry name" value="Znf_CHC2"/>
</dbReference>
<feature type="domain" description="Zinc finger CHC2-type" evidence="2">
    <location>
        <begin position="36"/>
        <end position="79"/>
    </location>
</feature>
<dbReference type="SMART" id="SM00400">
    <property type="entry name" value="ZnF_CHCC"/>
    <property type="match status" value="1"/>
</dbReference>
<accession>A0AAD2T696</accession>
<dbReference type="RefSeq" id="WP_003043251.1">
    <property type="nucleotide sequence ID" value="NZ_ALJO01000012.1"/>
</dbReference>
<dbReference type="Proteomes" id="UP000006614">
    <property type="component" value="Unassembled WGS sequence"/>
</dbReference>
<evidence type="ECO:0000256" key="1">
    <source>
        <dbReference type="SAM" id="MobiDB-lite"/>
    </source>
</evidence>
<dbReference type="Gene3D" id="3.40.1360.10">
    <property type="match status" value="1"/>
</dbReference>
<dbReference type="Gene3D" id="1.10.10.2910">
    <property type="match status" value="1"/>
</dbReference>
<dbReference type="InterPro" id="IPR036977">
    <property type="entry name" value="DNA_primase_Znf_CHC2"/>
</dbReference>
<dbReference type="Gene3D" id="3.90.580.10">
    <property type="entry name" value="Zinc finger, CHC2-type domain"/>
    <property type="match status" value="1"/>
</dbReference>
<protein>
    <submittedName>
        <fullName evidence="3">PF13154 family protein</fullName>
    </submittedName>
</protein>
<proteinExistence type="predicted"/>
<dbReference type="InterPro" id="IPR041420">
    <property type="entry name" value="PBECR4"/>
</dbReference>
<dbReference type="EMBL" id="ALJO01000012">
    <property type="protein sequence ID" value="EJP24349.1"/>
    <property type="molecule type" value="Genomic_DNA"/>
</dbReference>
<comment type="caution">
    <text evidence="3">The sequence shown here is derived from an EMBL/GenBank/DDBJ whole genome shotgun (WGS) entry which is preliminary data.</text>
</comment>
<feature type="compositionally biased region" description="Basic and acidic residues" evidence="1">
    <location>
        <begin position="1646"/>
        <end position="1665"/>
    </location>
</feature>
<gene>
    <name evidence="3" type="ORF">HMPREF1126_0911</name>
</gene>
<dbReference type="GO" id="GO:0008270">
    <property type="term" value="F:zinc ion binding"/>
    <property type="evidence" value="ECO:0007669"/>
    <property type="project" value="InterPro"/>
</dbReference>
<dbReference type="Pfam" id="PF18813">
    <property type="entry name" value="PBECR4"/>
    <property type="match status" value="1"/>
</dbReference>
<dbReference type="SUPFAM" id="SSF57783">
    <property type="entry name" value="Zinc beta-ribbon"/>
    <property type="match status" value="1"/>
</dbReference>
<feature type="region of interest" description="Disordered" evidence="1">
    <location>
        <begin position="1640"/>
        <end position="1676"/>
    </location>
</feature>
<dbReference type="GO" id="GO:0003899">
    <property type="term" value="F:DNA-directed RNA polymerase activity"/>
    <property type="evidence" value="ECO:0007669"/>
    <property type="project" value="InterPro"/>
</dbReference>
<organism evidence="3 4">
    <name type="scientific">Streptococcus anginosus SK1138</name>
    <dbReference type="NCBI Taxonomy" id="1161422"/>
    <lineage>
        <taxon>Bacteria</taxon>
        <taxon>Bacillati</taxon>
        <taxon>Bacillota</taxon>
        <taxon>Bacilli</taxon>
        <taxon>Lactobacillales</taxon>
        <taxon>Streptococcaceae</taxon>
        <taxon>Streptococcus</taxon>
        <taxon>Streptococcus anginosus group</taxon>
    </lineage>
</organism>